<keyword evidence="2" id="KW-1185">Reference proteome</keyword>
<accession>A0AAJ1X7G8</accession>
<dbReference type="RefSeq" id="WP_317626103.1">
    <property type="nucleotide sequence ID" value="NZ_JANFFA010000002.1"/>
</dbReference>
<dbReference type="EMBL" id="JANFFA010000002">
    <property type="protein sequence ID" value="MDQ2094507.1"/>
    <property type="molecule type" value="Genomic_DNA"/>
</dbReference>
<gene>
    <name evidence="1" type="ORF">NOI20_10340</name>
</gene>
<sequence>MGDFQDVFGAGADAVDIIEGFNRQYLREQRINAREARTARRHTESDESWIATMRASGYVEGPFLASFDALSRWERASPAPHVRRPMKGGYQVFFSKV</sequence>
<name>A0AAJ1X7G8_9RHOB</name>
<evidence type="ECO:0000313" key="2">
    <source>
        <dbReference type="Proteomes" id="UP001227162"/>
    </source>
</evidence>
<proteinExistence type="predicted"/>
<reference evidence="1" key="1">
    <citation type="submission" date="2022-07" db="EMBL/GenBank/DDBJ databases">
        <authorList>
            <person name="Otstavnykh N."/>
            <person name="Isaeva M."/>
            <person name="Bystritskaya E."/>
        </authorList>
    </citation>
    <scope>NUCLEOTIDE SEQUENCE</scope>
    <source>
        <strain evidence="1">10Alg 79</strain>
    </source>
</reference>
<comment type="caution">
    <text evidence="1">The sequence shown here is derived from an EMBL/GenBank/DDBJ whole genome shotgun (WGS) entry which is preliminary data.</text>
</comment>
<evidence type="ECO:0000313" key="1">
    <source>
        <dbReference type="EMBL" id="MDQ2094507.1"/>
    </source>
</evidence>
<protein>
    <submittedName>
        <fullName evidence="1">Uncharacterized protein</fullName>
    </submittedName>
</protein>
<organism evidence="1 2">
    <name type="scientific">Rhodalgimonas zhirmunskyi</name>
    <dbReference type="NCBI Taxonomy" id="2964767"/>
    <lineage>
        <taxon>Bacteria</taxon>
        <taxon>Pseudomonadati</taxon>
        <taxon>Pseudomonadota</taxon>
        <taxon>Alphaproteobacteria</taxon>
        <taxon>Rhodobacterales</taxon>
        <taxon>Roseobacteraceae</taxon>
        <taxon>Rhodalgimonas</taxon>
    </lineage>
</organism>
<reference evidence="1" key="2">
    <citation type="submission" date="2023-04" db="EMBL/GenBank/DDBJ databases">
        <title>'Rhodoalgimonas zhirmunskyi' gen. nov., isolated from a red alga.</title>
        <authorList>
            <person name="Nedashkovskaya O.I."/>
            <person name="Otstavnykh N.Y."/>
            <person name="Bystritskaya E.P."/>
            <person name="Balabanova L.A."/>
            <person name="Isaeva M.P."/>
        </authorList>
    </citation>
    <scope>NUCLEOTIDE SEQUENCE</scope>
    <source>
        <strain evidence="1">10Alg 79</strain>
    </source>
</reference>
<dbReference type="AlphaFoldDB" id="A0AAJ1X7G8"/>
<dbReference type="Proteomes" id="UP001227162">
    <property type="component" value="Unassembled WGS sequence"/>
</dbReference>